<dbReference type="Proteomes" id="UP000178601">
    <property type="component" value="Unassembled WGS sequence"/>
</dbReference>
<evidence type="ECO:0000256" key="1">
    <source>
        <dbReference type="SAM" id="Phobius"/>
    </source>
</evidence>
<feature type="transmembrane region" description="Helical" evidence="1">
    <location>
        <begin position="42"/>
        <end position="62"/>
    </location>
</feature>
<keyword evidence="1" id="KW-0472">Membrane</keyword>
<organism evidence="2 3">
    <name type="scientific">Candidatus Kaiserbacteria bacterium RIFCSPLOWO2_12_FULL_53_8</name>
    <dbReference type="NCBI Taxonomy" id="1798529"/>
    <lineage>
        <taxon>Bacteria</taxon>
        <taxon>Candidatus Kaiseribacteriota</taxon>
    </lineage>
</organism>
<comment type="caution">
    <text evidence="2">The sequence shown here is derived from an EMBL/GenBank/DDBJ whole genome shotgun (WGS) entry which is preliminary data.</text>
</comment>
<evidence type="ECO:0000313" key="2">
    <source>
        <dbReference type="EMBL" id="OGG92011.1"/>
    </source>
</evidence>
<reference evidence="2 3" key="1">
    <citation type="journal article" date="2016" name="Nat. Commun.">
        <title>Thousands of microbial genomes shed light on interconnected biogeochemical processes in an aquifer system.</title>
        <authorList>
            <person name="Anantharaman K."/>
            <person name="Brown C.T."/>
            <person name="Hug L.A."/>
            <person name="Sharon I."/>
            <person name="Castelle C.J."/>
            <person name="Probst A.J."/>
            <person name="Thomas B.C."/>
            <person name="Singh A."/>
            <person name="Wilkins M.J."/>
            <person name="Karaoz U."/>
            <person name="Brodie E.L."/>
            <person name="Williams K.H."/>
            <person name="Hubbard S.S."/>
            <person name="Banfield J.F."/>
        </authorList>
    </citation>
    <scope>NUCLEOTIDE SEQUENCE [LARGE SCALE GENOMIC DNA]</scope>
</reference>
<dbReference type="AlphaFoldDB" id="A0A1F6G1N2"/>
<feature type="transmembrane region" description="Helical" evidence="1">
    <location>
        <begin position="17"/>
        <end position="36"/>
    </location>
</feature>
<sequence>MAFFTHKFFDLQKINHMLTAILIVLSIVCLIMFTFFDFDSWSGILGGLSQPITIFFLGLFFLSVLPRNMHDATLCCLLLGMNGYLLFWCYVLLVVLHAGGLPPWKIGIGPWV</sequence>
<proteinExistence type="predicted"/>
<accession>A0A1F6G1N2</accession>
<evidence type="ECO:0000313" key="3">
    <source>
        <dbReference type="Proteomes" id="UP000178601"/>
    </source>
</evidence>
<keyword evidence="1" id="KW-1133">Transmembrane helix</keyword>
<keyword evidence="1" id="KW-0812">Transmembrane</keyword>
<dbReference type="EMBL" id="MFMQ01000024">
    <property type="protein sequence ID" value="OGG92011.1"/>
    <property type="molecule type" value="Genomic_DNA"/>
</dbReference>
<name>A0A1F6G1N2_9BACT</name>
<gene>
    <name evidence="2" type="ORF">A3H16_00840</name>
</gene>
<protein>
    <submittedName>
        <fullName evidence="2">Uncharacterized protein</fullName>
    </submittedName>
</protein>
<feature type="transmembrane region" description="Helical" evidence="1">
    <location>
        <begin position="74"/>
        <end position="96"/>
    </location>
</feature>